<dbReference type="EMBL" id="BPLR01019622">
    <property type="protein sequence ID" value="GIX69817.1"/>
    <property type="molecule type" value="Genomic_DNA"/>
</dbReference>
<keyword evidence="2" id="KW-1185">Reference proteome</keyword>
<organism evidence="1 2">
    <name type="scientific">Caerostris extrusa</name>
    <name type="common">Bark spider</name>
    <name type="synonym">Caerostris bankana</name>
    <dbReference type="NCBI Taxonomy" id="172846"/>
    <lineage>
        <taxon>Eukaryota</taxon>
        <taxon>Metazoa</taxon>
        <taxon>Ecdysozoa</taxon>
        <taxon>Arthropoda</taxon>
        <taxon>Chelicerata</taxon>
        <taxon>Arachnida</taxon>
        <taxon>Araneae</taxon>
        <taxon>Araneomorphae</taxon>
        <taxon>Entelegynae</taxon>
        <taxon>Araneoidea</taxon>
        <taxon>Araneidae</taxon>
        <taxon>Caerostris</taxon>
    </lineage>
</organism>
<dbReference type="Proteomes" id="UP001054945">
    <property type="component" value="Unassembled WGS sequence"/>
</dbReference>
<reference evidence="1 2" key="1">
    <citation type="submission" date="2021-06" db="EMBL/GenBank/DDBJ databases">
        <title>Caerostris extrusa draft genome.</title>
        <authorList>
            <person name="Kono N."/>
            <person name="Arakawa K."/>
        </authorList>
    </citation>
    <scope>NUCLEOTIDE SEQUENCE [LARGE SCALE GENOMIC DNA]</scope>
</reference>
<accession>A0AAV4MBG7</accession>
<evidence type="ECO:0000313" key="1">
    <source>
        <dbReference type="EMBL" id="GIX69817.1"/>
    </source>
</evidence>
<sequence>MNAGRGKNQRLYPFVQCHPTYHLWLDLFSLRNNGRRDVHLKGADNFATFRCVCNLPTPQCMLVEEKPRAVSVRSMPPHLSPWLDLFSLRNNC</sequence>
<comment type="caution">
    <text evidence="1">The sequence shown here is derived from an EMBL/GenBank/DDBJ whole genome shotgun (WGS) entry which is preliminary data.</text>
</comment>
<proteinExistence type="predicted"/>
<name>A0AAV4MBG7_CAEEX</name>
<dbReference type="AlphaFoldDB" id="A0AAV4MBG7"/>
<gene>
    <name evidence="1" type="ORF">CEXT_55691</name>
</gene>
<evidence type="ECO:0000313" key="2">
    <source>
        <dbReference type="Proteomes" id="UP001054945"/>
    </source>
</evidence>
<protein>
    <submittedName>
        <fullName evidence="1">Uncharacterized protein</fullName>
    </submittedName>
</protein>